<reference evidence="1 2" key="1">
    <citation type="submission" date="2017-05" db="EMBL/GenBank/DDBJ databases">
        <title>Functional genome analysis of Paenibacillus pasadenensis strain R16: insights on endophytic life style and antifungal activity.</title>
        <authorList>
            <person name="Passera A."/>
            <person name="Marcolungo L."/>
            <person name="Casati P."/>
            <person name="Brasca M."/>
            <person name="Quaglino F."/>
            <person name="Delledonne M."/>
        </authorList>
    </citation>
    <scope>NUCLEOTIDE SEQUENCE [LARGE SCALE GENOMIC DNA]</scope>
    <source>
        <strain evidence="1 2">R16</strain>
    </source>
</reference>
<proteinExistence type="predicted"/>
<name>A0A2N5N796_9BACL</name>
<dbReference type="EMBL" id="NFEZ01000004">
    <property type="protein sequence ID" value="PLT46193.1"/>
    <property type="molecule type" value="Genomic_DNA"/>
</dbReference>
<dbReference type="OrthoDB" id="9799862at2"/>
<dbReference type="RefSeq" id="WP_028597429.1">
    <property type="nucleotide sequence ID" value="NZ_BIMM01000005.1"/>
</dbReference>
<dbReference type="AlphaFoldDB" id="A0A2N5N796"/>
<evidence type="ECO:0000313" key="1">
    <source>
        <dbReference type="EMBL" id="PLT46193.1"/>
    </source>
</evidence>
<accession>A0A2N5N796</accession>
<dbReference type="PANTHER" id="PTHR39185">
    <property type="entry name" value="SWARMING MOTILITY PROTEIN SWRD"/>
    <property type="match status" value="1"/>
</dbReference>
<keyword evidence="2" id="KW-1185">Reference proteome</keyword>
<dbReference type="Pfam" id="PF06289">
    <property type="entry name" value="FlbD"/>
    <property type="match status" value="1"/>
</dbReference>
<keyword evidence="1" id="KW-0282">Flagellum</keyword>
<keyword evidence="1" id="KW-0966">Cell projection</keyword>
<dbReference type="InterPro" id="IPR009384">
    <property type="entry name" value="SwrD-like"/>
</dbReference>
<protein>
    <submittedName>
        <fullName evidence="1">Flagellar protein FlbD</fullName>
    </submittedName>
</protein>
<keyword evidence="1" id="KW-0969">Cilium</keyword>
<dbReference type="PANTHER" id="PTHR39185:SF1">
    <property type="entry name" value="SWARMING MOTILITY PROTEIN SWRD"/>
    <property type="match status" value="1"/>
</dbReference>
<evidence type="ECO:0000313" key="2">
    <source>
        <dbReference type="Proteomes" id="UP000234789"/>
    </source>
</evidence>
<sequence length="72" mass="7857">MVQVTRLNGSRLMINALLIELIEETPDTLLTLTTGKKMVIQESAEVLTGRIVEYQRSIGLLAASVKGAVTEE</sequence>
<organism evidence="1 2">
    <name type="scientific">Paenibacillus pasadenensis</name>
    <dbReference type="NCBI Taxonomy" id="217090"/>
    <lineage>
        <taxon>Bacteria</taxon>
        <taxon>Bacillati</taxon>
        <taxon>Bacillota</taxon>
        <taxon>Bacilli</taxon>
        <taxon>Bacillales</taxon>
        <taxon>Paenibacillaceae</taxon>
        <taxon>Paenibacillus</taxon>
    </lineage>
</organism>
<gene>
    <name evidence="1" type="ORF">B8V81_4624</name>
</gene>
<comment type="caution">
    <text evidence="1">The sequence shown here is derived from an EMBL/GenBank/DDBJ whole genome shotgun (WGS) entry which is preliminary data.</text>
</comment>
<dbReference type="Proteomes" id="UP000234789">
    <property type="component" value="Unassembled WGS sequence"/>
</dbReference>